<evidence type="ECO:0000313" key="2">
    <source>
        <dbReference type="EMBL" id="SHO58343.1"/>
    </source>
</evidence>
<reference evidence="3" key="1">
    <citation type="submission" date="2016-12" db="EMBL/GenBank/DDBJ databases">
        <authorList>
            <person name="Rodrigo-Torres L."/>
            <person name="Arahal R.D."/>
            <person name="Lucena T."/>
        </authorList>
    </citation>
    <scope>NUCLEOTIDE SEQUENCE [LARGE SCALE GENOMIC DNA]</scope>
</reference>
<keyword evidence="1" id="KW-0732">Signal</keyword>
<evidence type="ECO:0000313" key="3">
    <source>
        <dbReference type="Proteomes" id="UP000184600"/>
    </source>
</evidence>
<dbReference type="AlphaFoldDB" id="A0A1M7Z0I9"/>
<protein>
    <submittedName>
        <fullName evidence="2">Uncharacterized protein</fullName>
    </submittedName>
</protein>
<accession>A0A1M7Z0I9</accession>
<gene>
    <name evidence="2" type="ORF">VQ7734_04115</name>
</gene>
<dbReference type="Proteomes" id="UP000184600">
    <property type="component" value="Unassembled WGS sequence"/>
</dbReference>
<dbReference type="RefSeq" id="WP_073585788.1">
    <property type="nucleotide sequence ID" value="NZ_AP024897.1"/>
</dbReference>
<sequence length="160" mass="17345">MKKLIAPLLLLPSLAFAHTSSVEFPIQAACSTADKSVTDFKLEITNLSDNATHVRVDLWDQSGNSLNSINTLYSGDGYTDLTPGSNLSIPAHTTVRFYTSYAYNYAGFSGDNINLHNPCSASPVMGKISHLDANSQIIAQGFSGRRETLFNLNINNGKPF</sequence>
<feature type="chain" id="PRO_5012229870" evidence="1">
    <location>
        <begin position="18"/>
        <end position="160"/>
    </location>
</feature>
<organism evidence="2 3">
    <name type="scientific">Vibrio quintilis</name>
    <dbReference type="NCBI Taxonomy" id="1117707"/>
    <lineage>
        <taxon>Bacteria</taxon>
        <taxon>Pseudomonadati</taxon>
        <taxon>Pseudomonadota</taxon>
        <taxon>Gammaproteobacteria</taxon>
        <taxon>Vibrionales</taxon>
        <taxon>Vibrionaceae</taxon>
        <taxon>Vibrio</taxon>
    </lineage>
</organism>
<dbReference type="EMBL" id="FRFG01000061">
    <property type="protein sequence ID" value="SHO58343.1"/>
    <property type="molecule type" value="Genomic_DNA"/>
</dbReference>
<name>A0A1M7Z0I9_9VIBR</name>
<dbReference type="OrthoDB" id="9826976at2"/>
<proteinExistence type="predicted"/>
<keyword evidence="3" id="KW-1185">Reference proteome</keyword>
<evidence type="ECO:0000256" key="1">
    <source>
        <dbReference type="SAM" id="SignalP"/>
    </source>
</evidence>
<feature type="signal peptide" evidence="1">
    <location>
        <begin position="1"/>
        <end position="17"/>
    </location>
</feature>